<gene>
    <name evidence="2" type="ORF">AB0A76_21700</name>
</gene>
<comment type="caution">
    <text evidence="2">The sequence shown here is derived from an EMBL/GenBank/DDBJ whole genome shotgun (WGS) entry which is preliminary data.</text>
</comment>
<accession>A0ABV3CZZ7</accession>
<evidence type="ECO:0000256" key="1">
    <source>
        <dbReference type="SAM" id="MobiDB-lite"/>
    </source>
</evidence>
<dbReference type="EMBL" id="JBEZAM010000032">
    <property type="protein sequence ID" value="MEU7295797.1"/>
    <property type="molecule type" value="Genomic_DNA"/>
</dbReference>
<keyword evidence="3" id="KW-1185">Reference proteome</keyword>
<protein>
    <recommendedName>
        <fullName evidence="4">Secreted protein</fullName>
    </recommendedName>
</protein>
<sequence length="166" mass="16583">MKMRHVRGIAVAAIAVVALTGARGSGGGGCDNNSSSGSSGSSSGSNHNDNDSTSGGTSGGSLPGGSSSADKAARDVTIDECKYDPATKNLVARVTVKNDSTMDYDYNVTMKFTGAAGGDVIPRTAIKAGIAVTAGASQSAEITTPYIGTGDGSEYTKCEVSRASRF</sequence>
<dbReference type="RefSeq" id="WP_359210775.1">
    <property type="nucleotide sequence ID" value="NZ_JBEZAM010000032.1"/>
</dbReference>
<evidence type="ECO:0000313" key="2">
    <source>
        <dbReference type="EMBL" id="MEU7295797.1"/>
    </source>
</evidence>
<evidence type="ECO:0008006" key="4">
    <source>
        <dbReference type="Google" id="ProtNLM"/>
    </source>
</evidence>
<feature type="region of interest" description="Disordered" evidence="1">
    <location>
        <begin position="23"/>
        <end position="73"/>
    </location>
</feature>
<evidence type="ECO:0000313" key="3">
    <source>
        <dbReference type="Proteomes" id="UP001551210"/>
    </source>
</evidence>
<proteinExistence type="predicted"/>
<reference evidence="2 3" key="1">
    <citation type="submission" date="2024-06" db="EMBL/GenBank/DDBJ databases">
        <title>The Natural Products Discovery Center: Release of the First 8490 Sequenced Strains for Exploring Actinobacteria Biosynthetic Diversity.</title>
        <authorList>
            <person name="Kalkreuter E."/>
            <person name="Kautsar S.A."/>
            <person name="Yang D."/>
            <person name="Bader C.D."/>
            <person name="Teijaro C.N."/>
            <person name="Fluegel L."/>
            <person name="Davis C.M."/>
            <person name="Simpson J.R."/>
            <person name="Lauterbach L."/>
            <person name="Steele A.D."/>
            <person name="Gui C."/>
            <person name="Meng S."/>
            <person name="Li G."/>
            <person name="Viehrig K."/>
            <person name="Ye F."/>
            <person name="Su P."/>
            <person name="Kiefer A.F."/>
            <person name="Nichols A."/>
            <person name="Cepeda A.J."/>
            <person name="Yan W."/>
            <person name="Fan B."/>
            <person name="Jiang Y."/>
            <person name="Adhikari A."/>
            <person name="Zheng C.-J."/>
            <person name="Schuster L."/>
            <person name="Cowan T.M."/>
            <person name="Smanski M.J."/>
            <person name="Chevrette M.G."/>
            <person name="De Carvalho L.P.S."/>
            <person name="Shen B."/>
        </authorList>
    </citation>
    <scope>NUCLEOTIDE SEQUENCE [LARGE SCALE GENOMIC DNA]</scope>
    <source>
        <strain evidence="2 3">NPDC045705</strain>
    </source>
</reference>
<organism evidence="2 3">
    <name type="scientific">Streptomyces exfoliatus</name>
    <name type="common">Streptomyces hydrogenans</name>
    <dbReference type="NCBI Taxonomy" id="1905"/>
    <lineage>
        <taxon>Bacteria</taxon>
        <taxon>Bacillati</taxon>
        <taxon>Actinomycetota</taxon>
        <taxon>Actinomycetes</taxon>
        <taxon>Kitasatosporales</taxon>
        <taxon>Streptomycetaceae</taxon>
        <taxon>Streptomyces</taxon>
    </lineage>
</organism>
<dbReference type="Proteomes" id="UP001551210">
    <property type="component" value="Unassembled WGS sequence"/>
</dbReference>
<name>A0ABV3CZZ7_STREX</name>
<feature type="compositionally biased region" description="Low complexity" evidence="1">
    <location>
        <begin position="31"/>
        <end position="55"/>
    </location>
</feature>